<dbReference type="Gene3D" id="1.25.40.10">
    <property type="entry name" value="Tetratricopeptide repeat domain"/>
    <property type="match status" value="1"/>
</dbReference>
<evidence type="ECO:0008006" key="5">
    <source>
        <dbReference type="Google" id="ProtNLM"/>
    </source>
</evidence>
<sequence>MASQLLLLPPELRLQIWELLLAPSPRNDDFTTVSRMCSTQLGSIHGTAVSHDWECDCSCHARSFYLLDNNKSLCPALLQVNRQMYEEALPCLYRNRVFSTDPNRTYETLHDKICDSWFLMDRFLAGLTEKARLNIRGIKLSMLLSKFEVYGSRQAFYSIASRLPALKIVHLEVCPSSVRETSNDNNDPFIHHLSEIFPTSKYWLGPVMAFDASIKIIMAGKNDCKKDPTMTQALPSMFDDTRHPLEVSVWHQLLPLRFKRESRKIAKIRTALGTLDYTDCISSAIMADAKLLREKGNAFYKEGKLSKAADSYIAAWNRNKSDPAPLGNLSAARFELGEFNRSIVGATKALSLYRDGEEAKKQRLYSRIAKSNIYSLKLEPNSWNLIPREVQDEFKDSVSTLNDVWTKYPHEAKIRSEILERLPRYRPALNSTAEFYSFGHDDARPWDDGETLLSGPDNFAFMFCGIGDARQFYATLAHCAARGLEKTGLENKRYHFTLADIKGIPLARDLIIFLLLDELSQSSEKAEHDILVTIFYVYVATIMPAAAYDKMQDTITKIIELLEDRAEMPTWLFVPKHDRPALLKHLHAWQTSIAQKWTVKAMRRTTILQVGKDSINRANMFGHLRSPDWEDVAPAGCERERSLFYETGMVQPPSTFLESHEPKLLAILSKLKKRKTNTSKSLEPLQDYLDQNWRHNVTFEDFEFQQDRRDRLDFGDPDVGHDPFEIGGKFYNESRQQKPSAPGCLHDYAAPFFKNTATALKHLKGRFVVELVIGEMADFFERLRYDQVPHRQEKTKQHDATKFPRQYHRVHMSNIPDYIGGHLTSFLYALPILSPEQPSYITSNCLRNTTRFTSVNKFTNEYTITNTTLETIRLMGTTISPHSPLLALMWSHFDYGDGPAPDDFQFPMGACDYLSFKKWDSKIPFERLIKKAQVEKWLYAHFFKIVYPHPRAVWEQALIEAPLNLTAFFRILVHLNEMGYPGHWLAEVVSSILTGLVTTTARAPRSMPLALEEARKDFPNRRTCVKAFVPEFSTLTLLWQRLLPFGVITDALPRLDEVCEFVVELFKPVGRDAMTSLNAALVFFDTSVGAPPKDLRPLLLDDEKGEMSVKARKVREQGVVNLSTFAWEFKSRRASFWLRKDVIEGMRGKGKWKVYLWRTDVWEKVTDGVSVDKIEERRTWV</sequence>
<feature type="domain" description="DUF4470" evidence="1">
    <location>
        <begin position="455"/>
        <end position="536"/>
    </location>
</feature>
<accession>A0A8H3VW63</accession>
<comment type="caution">
    <text evidence="3">The sequence shown here is derived from an EMBL/GenBank/DDBJ whole genome shotgun (WGS) entry which is preliminary data.</text>
</comment>
<name>A0A8H3VW63_VENIN</name>
<dbReference type="PANTHER" id="PTHR38790">
    <property type="entry name" value="2EXR DOMAIN-CONTAINING PROTEIN-RELATED"/>
    <property type="match status" value="1"/>
</dbReference>
<evidence type="ECO:0000259" key="1">
    <source>
        <dbReference type="Pfam" id="PF14737"/>
    </source>
</evidence>
<dbReference type="Pfam" id="PF14737">
    <property type="entry name" value="DUF4470"/>
    <property type="match status" value="1"/>
</dbReference>
<evidence type="ECO:0000259" key="2">
    <source>
        <dbReference type="Pfam" id="PF24864"/>
    </source>
</evidence>
<dbReference type="Pfam" id="PF24864">
    <property type="entry name" value="DUF7730"/>
    <property type="match status" value="1"/>
</dbReference>
<proteinExistence type="predicted"/>
<reference evidence="3 4" key="1">
    <citation type="submission" date="2019-07" db="EMBL/GenBank/DDBJ databases">
        <title>Venturia inaequalis Genome Resource.</title>
        <authorList>
            <person name="Lichtner F.J."/>
        </authorList>
    </citation>
    <scope>NUCLEOTIDE SEQUENCE [LARGE SCALE GENOMIC DNA]</scope>
    <source>
        <strain evidence="3 4">DMI_063113</strain>
    </source>
</reference>
<protein>
    <recommendedName>
        <fullName evidence="5">DUF4470 domain-containing protein</fullName>
    </recommendedName>
</protein>
<evidence type="ECO:0000313" key="3">
    <source>
        <dbReference type="EMBL" id="KAE9994008.1"/>
    </source>
</evidence>
<dbReference type="EMBL" id="WNWR01000015">
    <property type="protein sequence ID" value="KAE9994008.1"/>
    <property type="molecule type" value="Genomic_DNA"/>
</dbReference>
<feature type="domain" description="DUF7730" evidence="2">
    <location>
        <begin position="2"/>
        <end position="112"/>
    </location>
</feature>
<dbReference type="InterPro" id="IPR027974">
    <property type="entry name" value="DUF4470"/>
</dbReference>
<dbReference type="InterPro" id="IPR011990">
    <property type="entry name" value="TPR-like_helical_dom_sf"/>
</dbReference>
<dbReference type="AlphaFoldDB" id="A0A8H3VW63"/>
<keyword evidence="4" id="KW-1185">Reference proteome</keyword>
<organism evidence="3 4">
    <name type="scientific">Venturia inaequalis</name>
    <name type="common">Apple scab fungus</name>
    <dbReference type="NCBI Taxonomy" id="5025"/>
    <lineage>
        <taxon>Eukaryota</taxon>
        <taxon>Fungi</taxon>
        <taxon>Dikarya</taxon>
        <taxon>Ascomycota</taxon>
        <taxon>Pezizomycotina</taxon>
        <taxon>Dothideomycetes</taxon>
        <taxon>Pleosporomycetidae</taxon>
        <taxon>Venturiales</taxon>
        <taxon>Venturiaceae</taxon>
        <taxon>Venturia</taxon>
    </lineage>
</organism>
<dbReference type="InterPro" id="IPR056632">
    <property type="entry name" value="DUF7730"/>
</dbReference>
<dbReference type="Proteomes" id="UP000490939">
    <property type="component" value="Unassembled WGS sequence"/>
</dbReference>
<evidence type="ECO:0000313" key="4">
    <source>
        <dbReference type="Proteomes" id="UP000490939"/>
    </source>
</evidence>
<dbReference type="SUPFAM" id="SSF48452">
    <property type="entry name" value="TPR-like"/>
    <property type="match status" value="1"/>
</dbReference>
<gene>
    <name evidence="3" type="ORF">EG327_001741</name>
</gene>